<keyword evidence="1 4" id="KW-1003">Cell membrane</keyword>
<dbReference type="HAMAP" id="MF_00695">
    <property type="entry name" value="HflD_protein"/>
    <property type="match status" value="1"/>
</dbReference>
<dbReference type="RefSeq" id="WP_147891244.1">
    <property type="nucleotide sequence ID" value="NZ_VRTS01000003.1"/>
</dbReference>
<dbReference type="PANTHER" id="PTHR38100">
    <property type="entry name" value="HIGH FREQUENCY LYSOGENIZATION PROTEIN HFLD"/>
    <property type="match status" value="1"/>
</dbReference>
<evidence type="ECO:0000256" key="3">
    <source>
        <dbReference type="ARBA" id="ARBA00023136"/>
    </source>
</evidence>
<organism evidence="5 6">
    <name type="scientific">Alkalisalibacterium limincola</name>
    <dbReference type="NCBI Taxonomy" id="2699169"/>
    <lineage>
        <taxon>Bacteria</taxon>
        <taxon>Pseudomonadati</taxon>
        <taxon>Pseudomonadota</taxon>
        <taxon>Gammaproteobacteria</taxon>
        <taxon>Lysobacterales</taxon>
        <taxon>Lysobacteraceae</taxon>
        <taxon>Alkalisalibacterium</taxon>
    </lineage>
</organism>
<dbReference type="PANTHER" id="PTHR38100:SF1">
    <property type="entry name" value="HIGH FREQUENCY LYSOGENIZATION PROTEIN HFLD"/>
    <property type="match status" value="1"/>
</dbReference>
<comment type="subcellular location">
    <subcellularLocation>
        <location evidence="4">Cytoplasm</location>
    </subcellularLocation>
    <subcellularLocation>
        <location evidence="4">Cell membrane</location>
        <topology evidence="4">Peripheral membrane protein</topology>
        <orientation evidence="4">Cytoplasmic side</orientation>
    </subcellularLocation>
</comment>
<evidence type="ECO:0000313" key="5">
    <source>
        <dbReference type="EMBL" id="TXK64432.1"/>
    </source>
</evidence>
<dbReference type="AlphaFoldDB" id="A0A5C8KVD7"/>
<proteinExistence type="inferred from homology"/>
<sequence length="202" mass="21911">MKQRALALAGLLQSVQQVRRIATTGGSDTGALAPCVDSLFRIDAETAQDVYGGPANLEPGLRLLFDTASGASLRDPAITRIAVTLLHVERRFSRQPQLMQAVHAGILDIARQREHWGPSHPTVLGRLGELYAGTVSSLRPRVLVQGNPNYLGQPTVVAEIRAVLLAGLRSAVLWRQLGGGYIDLLLRRRQIAEAARAWLDEA</sequence>
<dbReference type="NCBIfam" id="NF001246">
    <property type="entry name" value="PRK00218.1-2"/>
    <property type="match status" value="1"/>
</dbReference>
<protein>
    <recommendedName>
        <fullName evidence="4">High frequency lysogenization protein HflD homolog</fullName>
    </recommendedName>
</protein>
<dbReference type="EMBL" id="VRTS01000003">
    <property type="protein sequence ID" value="TXK64432.1"/>
    <property type="molecule type" value="Genomic_DNA"/>
</dbReference>
<dbReference type="Pfam" id="PF04356">
    <property type="entry name" value="DUF489"/>
    <property type="match status" value="1"/>
</dbReference>
<dbReference type="InterPro" id="IPR035932">
    <property type="entry name" value="HflD-like_sf"/>
</dbReference>
<dbReference type="SUPFAM" id="SSF101322">
    <property type="entry name" value="YcfC-like"/>
    <property type="match status" value="1"/>
</dbReference>
<dbReference type="Gene3D" id="1.10.3890.10">
    <property type="entry name" value="HflD-like"/>
    <property type="match status" value="1"/>
</dbReference>
<name>A0A5C8KVD7_9GAMM</name>
<comment type="caution">
    <text evidence="5">The sequence shown here is derived from an EMBL/GenBank/DDBJ whole genome shotgun (WGS) entry which is preliminary data.</text>
</comment>
<dbReference type="GO" id="GO:0005886">
    <property type="term" value="C:plasma membrane"/>
    <property type="evidence" value="ECO:0007669"/>
    <property type="project" value="UniProtKB-SubCell"/>
</dbReference>
<evidence type="ECO:0000313" key="6">
    <source>
        <dbReference type="Proteomes" id="UP000321248"/>
    </source>
</evidence>
<gene>
    <name evidence="4 5" type="primary">hflD</name>
    <name evidence="5" type="ORF">FU658_05940</name>
</gene>
<dbReference type="OrthoDB" id="9788031at2"/>
<accession>A0A5C8KVD7</accession>
<dbReference type="InterPro" id="IPR007451">
    <property type="entry name" value="HflD"/>
</dbReference>
<dbReference type="Proteomes" id="UP000321248">
    <property type="component" value="Unassembled WGS sequence"/>
</dbReference>
<keyword evidence="6" id="KW-1185">Reference proteome</keyword>
<evidence type="ECO:0000256" key="4">
    <source>
        <dbReference type="HAMAP-Rule" id="MF_00695"/>
    </source>
</evidence>
<keyword evidence="3 4" id="KW-0472">Membrane</keyword>
<comment type="similarity">
    <text evidence="4">Belongs to the HflD family.</text>
</comment>
<evidence type="ECO:0000256" key="2">
    <source>
        <dbReference type="ARBA" id="ARBA00022490"/>
    </source>
</evidence>
<reference evidence="5 6" key="1">
    <citation type="submission" date="2019-08" db="EMBL/GenBank/DDBJ databases">
        <authorList>
            <person name="Karlyshev A.V."/>
        </authorList>
    </citation>
    <scope>NUCLEOTIDE SEQUENCE [LARGE SCALE GENOMIC DNA]</scope>
    <source>
        <strain evidence="5 6">Alg18-2.2</strain>
    </source>
</reference>
<keyword evidence="2 4" id="KW-0963">Cytoplasm</keyword>
<evidence type="ECO:0000256" key="1">
    <source>
        <dbReference type="ARBA" id="ARBA00022475"/>
    </source>
</evidence>
<dbReference type="GO" id="GO:0005737">
    <property type="term" value="C:cytoplasm"/>
    <property type="evidence" value="ECO:0007669"/>
    <property type="project" value="UniProtKB-SubCell"/>
</dbReference>